<dbReference type="InterPro" id="IPR051794">
    <property type="entry name" value="PG_Endopeptidase_C40"/>
</dbReference>
<organism evidence="8 9">
    <name type="scientific">Streptomyces tubbatahanensis</name>
    <dbReference type="NCBI Taxonomy" id="2923272"/>
    <lineage>
        <taxon>Bacteria</taxon>
        <taxon>Bacillati</taxon>
        <taxon>Actinomycetota</taxon>
        <taxon>Actinomycetes</taxon>
        <taxon>Kitasatosporales</taxon>
        <taxon>Streptomycetaceae</taxon>
        <taxon>Streptomyces</taxon>
    </lineage>
</organism>
<dbReference type="SUPFAM" id="SSF54001">
    <property type="entry name" value="Cysteine proteinases"/>
    <property type="match status" value="1"/>
</dbReference>
<dbReference type="PANTHER" id="PTHR47359">
    <property type="entry name" value="PEPTIDOGLYCAN DL-ENDOPEPTIDASE CWLO"/>
    <property type="match status" value="1"/>
</dbReference>
<feature type="domain" description="NlpC/P60" evidence="7">
    <location>
        <begin position="319"/>
        <end position="409"/>
    </location>
</feature>
<dbReference type="InterPro" id="IPR038765">
    <property type="entry name" value="Papain-like_cys_pep_sf"/>
</dbReference>
<dbReference type="Proteomes" id="UP001202244">
    <property type="component" value="Chromosome"/>
</dbReference>
<evidence type="ECO:0000256" key="3">
    <source>
        <dbReference type="ARBA" id="ARBA00022801"/>
    </source>
</evidence>
<evidence type="ECO:0000256" key="6">
    <source>
        <dbReference type="SAM" id="SignalP"/>
    </source>
</evidence>
<evidence type="ECO:0000259" key="7">
    <source>
        <dbReference type="Pfam" id="PF00877"/>
    </source>
</evidence>
<proteinExistence type="inferred from homology"/>
<keyword evidence="4" id="KW-0788">Thiol protease</keyword>
<dbReference type="InterPro" id="IPR000064">
    <property type="entry name" value="NLP_P60_dom"/>
</dbReference>
<dbReference type="Gene3D" id="3.90.1720.10">
    <property type="entry name" value="endopeptidase domain like (from Nostoc punctiforme)"/>
    <property type="match status" value="1"/>
</dbReference>
<feature type="signal peptide" evidence="6">
    <location>
        <begin position="1"/>
        <end position="33"/>
    </location>
</feature>
<evidence type="ECO:0000256" key="4">
    <source>
        <dbReference type="ARBA" id="ARBA00022807"/>
    </source>
</evidence>
<evidence type="ECO:0000256" key="5">
    <source>
        <dbReference type="SAM" id="MobiDB-lite"/>
    </source>
</evidence>
<feature type="region of interest" description="Disordered" evidence="5">
    <location>
        <begin position="194"/>
        <end position="214"/>
    </location>
</feature>
<accession>A0ABY3Y3J3</accession>
<keyword evidence="9" id="KW-1185">Reference proteome</keyword>
<feature type="compositionally biased region" description="Gly residues" evidence="5">
    <location>
        <begin position="275"/>
        <end position="284"/>
    </location>
</feature>
<comment type="similarity">
    <text evidence="1">Belongs to the peptidase C40 family.</text>
</comment>
<feature type="region of interest" description="Disordered" evidence="5">
    <location>
        <begin position="35"/>
        <end position="112"/>
    </location>
</feature>
<reference evidence="8 9" key="1">
    <citation type="journal article" date="2023" name="Microbiol. Spectr.">
        <title>Synergy between Genome Mining, Metabolomics, and Bioinformatics Uncovers Antibacterial Chlorinated Carbazole Alkaloids and Their Biosynthetic Gene Cluster from Streptomyces tubbatahanensis sp. nov., a Novel Actinomycete Isolated from Sulu Sea, Philippines.</title>
        <authorList>
            <person name="Tenebro C.P."/>
            <person name="Trono D.J.V.L."/>
            <person name="Balida L.A.P."/>
            <person name="Bayog L.K.A."/>
            <person name="Bruna J.R."/>
            <person name="Sabido E.M."/>
            <person name="Caspe D.P.C."/>
            <person name="de Los Santos E.L.C."/>
            <person name="Saludes J.P."/>
            <person name="Dalisay D.S."/>
        </authorList>
    </citation>
    <scope>NUCLEOTIDE SEQUENCE [LARGE SCALE GENOMIC DNA]</scope>
    <source>
        <strain evidence="8 9">DSD3025</strain>
    </source>
</reference>
<evidence type="ECO:0000313" key="8">
    <source>
        <dbReference type="EMBL" id="UNT01167.1"/>
    </source>
</evidence>
<feature type="compositionally biased region" description="Low complexity" evidence="5">
    <location>
        <begin position="46"/>
        <end position="68"/>
    </location>
</feature>
<dbReference type="Gene3D" id="6.10.250.3150">
    <property type="match status" value="1"/>
</dbReference>
<evidence type="ECO:0000313" key="9">
    <source>
        <dbReference type="Proteomes" id="UP001202244"/>
    </source>
</evidence>
<feature type="compositionally biased region" description="Low complexity" evidence="5">
    <location>
        <begin position="292"/>
        <end position="303"/>
    </location>
</feature>
<feature type="chain" id="PRO_5045974897" evidence="6">
    <location>
        <begin position="34"/>
        <end position="426"/>
    </location>
</feature>
<gene>
    <name evidence="8" type="ORF">MMF93_20220</name>
</gene>
<keyword evidence="3" id="KW-0378">Hydrolase</keyword>
<keyword evidence="6" id="KW-0732">Signal</keyword>
<keyword evidence="2" id="KW-0645">Protease</keyword>
<dbReference type="EMBL" id="CP093846">
    <property type="protein sequence ID" value="UNT01167.1"/>
    <property type="molecule type" value="Genomic_DNA"/>
</dbReference>
<feature type="compositionally biased region" description="Basic and acidic residues" evidence="5">
    <location>
        <begin position="102"/>
        <end position="112"/>
    </location>
</feature>
<feature type="compositionally biased region" description="Basic and acidic residues" evidence="5">
    <location>
        <begin position="194"/>
        <end position="207"/>
    </location>
</feature>
<feature type="compositionally biased region" description="Basic and acidic residues" evidence="5">
    <location>
        <begin position="69"/>
        <end position="87"/>
    </location>
</feature>
<name>A0ABY3Y3J3_9ACTN</name>
<evidence type="ECO:0000256" key="1">
    <source>
        <dbReference type="ARBA" id="ARBA00007074"/>
    </source>
</evidence>
<feature type="region of interest" description="Disordered" evidence="5">
    <location>
        <begin position="236"/>
        <end position="303"/>
    </location>
</feature>
<sequence>MASHRKPPPRPRPLTAARAALTLALTGITGATALGGTAHADKAPADRAPAGEAPAGEAPAGEAPTEAAPTDKADVKAKVDRLHREAESATEAYNGARGQAEAARDELESLRDEAARTQAGLNTARSALGAYATQQYREGSGVAPTLRLALSASPSDYLEHAALAERVADRRSTALRRTAARTRQLAQLREEAAGASAELDRSADAARGHKSAVQRKLHAAQRLLGTLTAQQRADILREPAGPSSTDASPTDGGRKGGPNTSPSTTGSRRGDRADGGGGGTGNGAGVAQQSDASPAHGPAGAATAGRSARAVAFAHRALGKPYVWGGTGPSGYDCSGLTQAAWKAAGVSLPRTTYSQIHAGTRVPRSRLAPGDLVFFYDNVSHVGLYIGGGRMIHAPRPGTSVRVAPIDQMPFAGAVRPGGATSTGG</sequence>
<dbReference type="PANTHER" id="PTHR47359:SF3">
    <property type="entry name" value="NLP_P60 DOMAIN-CONTAINING PROTEIN-RELATED"/>
    <property type="match status" value="1"/>
</dbReference>
<protein>
    <submittedName>
        <fullName evidence="8">NlpC/P60 family protein</fullName>
    </submittedName>
</protein>
<dbReference type="Pfam" id="PF00877">
    <property type="entry name" value="NLPC_P60"/>
    <property type="match status" value="1"/>
</dbReference>
<evidence type="ECO:0000256" key="2">
    <source>
        <dbReference type="ARBA" id="ARBA00022670"/>
    </source>
</evidence>